<feature type="domain" description="Reverse transcriptase Ty1/copia-type" evidence="2">
    <location>
        <begin position="41"/>
        <end position="144"/>
    </location>
</feature>
<organism evidence="3 4">
    <name type="scientific">Cucumis melo var. makuwa</name>
    <name type="common">Oriental melon</name>
    <dbReference type="NCBI Taxonomy" id="1194695"/>
    <lineage>
        <taxon>Eukaryota</taxon>
        <taxon>Viridiplantae</taxon>
        <taxon>Streptophyta</taxon>
        <taxon>Embryophyta</taxon>
        <taxon>Tracheophyta</taxon>
        <taxon>Spermatophyta</taxon>
        <taxon>Magnoliopsida</taxon>
        <taxon>eudicotyledons</taxon>
        <taxon>Gunneridae</taxon>
        <taxon>Pentapetalae</taxon>
        <taxon>rosids</taxon>
        <taxon>fabids</taxon>
        <taxon>Cucurbitales</taxon>
        <taxon>Cucurbitaceae</taxon>
        <taxon>Benincaseae</taxon>
        <taxon>Cucumis</taxon>
    </lineage>
</organism>
<dbReference type="Proteomes" id="UP000321947">
    <property type="component" value="Unassembled WGS sequence"/>
</dbReference>
<protein>
    <submittedName>
        <fullName evidence="3">Gag-pol polyprotein</fullName>
    </submittedName>
</protein>
<evidence type="ECO:0000259" key="2">
    <source>
        <dbReference type="Pfam" id="PF07727"/>
    </source>
</evidence>
<feature type="region of interest" description="Disordered" evidence="1">
    <location>
        <begin position="383"/>
        <end position="406"/>
    </location>
</feature>
<gene>
    <name evidence="3" type="ORF">E5676_scaffold299G001190</name>
</gene>
<sequence>MVANVCYTSTMEPTIVIEALKDDQWILAMQEELLQLERNQVSNLVPKLAHANIIGTRWIFKNKIDEQGRLIRNKARLIAQGYAQIEGLDFGKTFAPVARLEAIRLLLSFACFRRFKLFQMDVKSTFLNGYLSEEVYDAQPNDFIDPVHYDHGSEFLIVQIYVDDIIFDDTSSACVENFVNQMKAEFAMSMVGELVIFLGFQIRQGATCIFFFQEKYARNMISKFGVDKAKEKRTPAATHLKMLKDTYGQKVDPSLYQSIIGSLPYLTVSRLDIAFVVGGTVMHTGQGALMIPSASSSTLGSRVLIETVILDSDSDSLDGDDFFVLSKLFSHFKKGGSVWSIINSYHYSSSTRATSPLQAFSPITPSSPQLPEDTFEINEVKSGEDTDDDYIPAPEDTPVPEETLVPNVTPIPSCVNQTPKPPTSDVPRASTIIFRLWVMLAPHPRDLEDLLLEGKGL</sequence>
<accession>A0A5D3CPZ4</accession>
<proteinExistence type="predicted"/>
<evidence type="ECO:0000313" key="4">
    <source>
        <dbReference type="Proteomes" id="UP000321947"/>
    </source>
</evidence>
<dbReference type="AlphaFoldDB" id="A0A5D3CPZ4"/>
<dbReference type="Pfam" id="PF07727">
    <property type="entry name" value="RVT_2"/>
    <property type="match status" value="2"/>
</dbReference>
<evidence type="ECO:0000313" key="3">
    <source>
        <dbReference type="EMBL" id="TYK13615.1"/>
    </source>
</evidence>
<dbReference type="InterPro" id="IPR013103">
    <property type="entry name" value="RVT_2"/>
</dbReference>
<evidence type="ECO:0000256" key="1">
    <source>
        <dbReference type="SAM" id="MobiDB-lite"/>
    </source>
</evidence>
<comment type="caution">
    <text evidence="3">The sequence shown here is derived from an EMBL/GenBank/DDBJ whole genome shotgun (WGS) entry which is preliminary data.</text>
</comment>
<dbReference type="EMBL" id="SSTD01009863">
    <property type="protein sequence ID" value="TYK13615.1"/>
    <property type="molecule type" value="Genomic_DNA"/>
</dbReference>
<feature type="domain" description="Reverse transcriptase Ty1/copia-type" evidence="2">
    <location>
        <begin position="151"/>
        <end position="236"/>
    </location>
</feature>
<reference evidence="3 4" key="1">
    <citation type="submission" date="2019-08" db="EMBL/GenBank/DDBJ databases">
        <title>Draft genome sequences of two oriental melons (Cucumis melo L. var makuwa).</title>
        <authorList>
            <person name="Kwon S.-Y."/>
        </authorList>
    </citation>
    <scope>NUCLEOTIDE SEQUENCE [LARGE SCALE GENOMIC DNA]</scope>
    <source>
        <strain evidence="4">cv. Chang Bougi</strain>
        <tissue evidence="3">Leaf</tissue>
    </source>
</reference>
<name>A0A5D3CPZ4_CUCMM</name>